<reference evidence="9 10" key="1">
    <citation type="submission" date="2019-03" db="EMBL/GenBank/DDBJ databases">
        <title>Metabolic potential of uncultured bacteria and archaea associated with petroleum seepage in deep-sea sediments.</title>
        <authorList>
            <person name="Dong X."/>
            <person name="Hubert C."/>
        </authorList>
    </citation>
    <scope>NUCLEOTIDE SEQUENCE [LARGE SCALE GENOMIC DNA]</scope>
    <source>
        <strain evidence="9">E44_bin7</strain>
    </source>
</reference>
<protein>
    <recommendedName>
        <fullName evidence="7">ATP:glycerol 3-phosphotransferase</fullName>
    </recommendedName>
</protein>
<keyword evidence="6" id="KW-0067">ATP-binding</keyword>
<evidence type="ECO:0000256" key="1">
    <source>
        <dbReference type="ARBA" id="ARBA00009156"/>
    </source>
</evidence>
<dbReference type="PANTHER" id="PTHR10196">
    <property type="entry name" value="SUGAR KINASE"/>
    <property type="match status" value="1"/>
</dbReference>
<dbReference type="GO" id="GO:0005829">
    <property type="term" value="C:cytosol"/>
    <property type="evidence" value="ECO:0007669"/>
    <property type="project" value="TreeGrafter"/>
</dbReference>
<evidence type="ECO:0000313" key="9">
    <source>
        <dbReference type="EMBL" id="TET13189.1"/>
    </source>
</evidence>
<dbReference type="GO" id="GO:0006071">
    <property type="term" value="P:glycerol metabolic process"/>
    <property type="evidence" value="ECO:0007669"/>
    <property type="project" value="UniProtKB-KW"/>
</dbReference>
<dbReference type="Gene3D" id="3.30.420.40">
    <property type="match status" value="1"/>
</dbReference>
<evidence type="ECO:0000256" key="6">
    <source>
        <dbReference type="ARBA" id="ARBA00022840"/>
    </source>
</evidence>
<dbReference type="FunFam" id="3.30.420.40:FF:000008">
    <property type="entry name" value="Glycerol kinase"/>
    <property type="match status" value="1"/>
</dbReference>
<gene>
    <name evidence="9" type="ORF">E3J84_00375</name>
</gene>
<dbReference type="InterPro" id="IPR018484">
    <property type="entry name" value="FGGY_N"/>
</dbReference>
<dbReference type="AlphaFoldDB" id="A0A523S5V8"/>
<dbReference type="GO" id="GO:0005524">
    <property type="term" value="F:ATP binding"/>
    <property type="evidence" value="ECO:0007669"/>
    <property type="project" value="UniProtKB-KW"/>
</dbReference>
<keyword evidence="3" id="KW-0547">Nucleotide-binding</keyword>
<dbReference type="PROSITE" id="PS00933">
    <property type="entry name" value="FGGY_KINASES_1"/>
    <property type="match status" value="1"/>
</dbReference>
<dbReference type="InterPro" id="IPR043129">
    <property type="entry name" value="ATPase_NBD"/>
</dbReference>
<organism evidence="9 10">
    <name type="scientific">Aerophobetes bacterium</name>
    <dbReference type="NCBI Taxonomy" id="2030807"/>
    <lineage>
        <taxon>Bacteria</taxon>
        <taxon>Candidatus Aerophobota</taxon>
    </lineage>
</organism>
<dbReference type="PANTHER" id="PTHR10196:SF69">
    <property type="entry name" value="GLYCEROL KINASE"/>
    <property type="match status" value="1"/>
</dbReference>
<evidence type="ECO:0000256" key="4">
    <source>
        <dbReference type="ARBA" id="ARBA00022777"/>
    </source>
</evidence>
<feature type="domain" description="Carbohydrate kinase FGGY N-terminal" evidence="8">
    <location>
        <begin position="7"/>
        <end position="253"/>
    </location>
</feature>
<evidence type="ECO:0000256" key="3">
    <source>
        <dbReference type="ARBA" id="ARBA00022741"/>
    </source>
</evidence>
<evidence type="ECO:0000256" key="7">
    <source>
        <dbReference type="ARBA" id="ARBA00043149"/>
    </source>
</evidence>
<accession>A0A523S5V8</accession>
<comment type="caution">
    <text evidence="9">The sequence shown here is derived from an EMBL/GenBank/DDBJ whole genome shotgun (WGS) entry which is preliminary data.</text>
</comment>
<dbReference type="GO" id="GO:0004370">
    <property type="term" value="F:glycerol kinase activity"/>
    <property type="evidence" value="ECO:0007669"/>
    <property type="project" value="TreeGrafter"/>
</dbReference>
<evidence type="ECO:0000313" key="10">
    <source>
        <dbReference type="Proteomes" id="UP000316360"/>
    </source>
</evidence>
<dbReference type="SUPFAM" id="SSF53067">
    <property type="entry name" value="Actin-like ATPase domain"/>
    <property type="match status" value="1"/>
</dbReference>
<keyword evidence="2" id="KW-0808">Transferase</keyword>
<proteinExistence type="inferred from homology"/>
<dbReference type="EMBL" id="SOKJ01000021">
    <property type="protein sequence ID" value="TET13189.1"/>
    <property type="molecule type" value="Genomic_DNA"/>
</dbReference>
<evidence type="ECO:0000259" key="8">
    <source>
        <dbReference type="Pfam" id="PF00370"/>
    </source>
</evidence>
<comment type="similarity">
    <text evidence="1">Belongs to the FGGY kinase family.</text>
</comment>
<keyword evidence="5" id="KW-0319">Glycerol metabolism</keyword>
<dbReference type="InterPro" id="IPR018483">
    <property type="entry name" value="Carb_kinase_FGGY_CS"/>
</dbReference>
<sequence length="257" mass="29070">MQKRRFILAIDQGTTGTKIVIYDETSRIISQSYQEITCYYPKVGWVEHNPQEIWKSCLVGIKEAIQKSRINTNNISAIAITNQRETVLIWDRLTGQSVGNAIVWQCRRTASFCDELRRRGLGNFIKKKTGLLIDAYFSATKIRWILDNLSEVRKKAEKGEIICGTIDSWLVWKLTGGKVHLTDYTNASRTMLFNIHQLAWDPELLELFNIPTLMLPSVRASGEIYGYTASHLPLNSGIPIAALLGDQQAALFGQACF</sequence>
<dbReference type="Proteomes" id="UP000316360">
    <property type="component" value="Unassembled WGS sequence"/>
</dbReference>
<dbReference type="Pfam" id="PF00370">
    <property type="entry name" value="FGGY_N"/>
    <property type="match status" value="1"/>
</dbReference>
<feature type="non-terminal residue" evidence="9">
    <location>
        <position position="257"/>
    </location>
</feature>
<evidence type="ECO:0000256" key="5">
    <source>
        <dbReference type="ARBA" id="ARBA00022798"/>
    </source>
</evidence>
<evidence type="ECO:0000256" key="2">
    <source>
        <dbReference type="ARBA" id="ARBA00022679"/>
    </source>
</evidence>
<name>A0A523S5V8_UNCAE</name>
<keyword evidence="4 9" id="KW-0418">Kinase</keyword>